<dbReference type="Proteomes" id="UP001057375">
    <property type="component" value="Unassembled WGS sequence"/>
</dbReference>
<evidence type="ECO:0000313" key="2">
    <source>
        <dbReference type="EMBL" id="GKT36084.1"/>
    </source>
</evidence>
<organism evidence="2 3">
    <name type="scientific">Aduncisulcus paluster</name>
    <dbReference type="NCBI Taxonomy" id="2918883"/>
    <lineage>
        <taxon>Eukaryota</taxon>
        <taxon>Metamonada</taxon>
        <taxon>Carpediemonas-like organisms</taxon>
        <taxon>Aduncisulcus</taxon>
    </lineage>
</organism>
<keyword evidence="1" id="KW-1133">Transmembrane helix</keyword>
<evidence type="ECO:0000256" key="1">
    <source>
        <dbReference type="SAM" id="Phobius"/>
    </source>
</evidence>
<keyword evidence="1" id="KW-0812">Transmembrane</keyword>
<comment type="caution">
    <text evidence="2">The sequence shown here is derived from an EMBL/GenBank/DDBJ whole genome shotgun (WGS) entry which is preliminary data.</text>
</comment>
<protein>
    <submittedName>
        <fullName evidence="2">Uncharacterized protein</fullName>
    </submittedName>
</protein>
<accession>A0ABQ5KXC1</accession>
<evidence type="ECO:0000313" key="3">
    <source>
        <dbReference type="Proteomes" id="UP001057375"/>
    </source>
</evidence>
<proteinExistence type="predicted"/>
<gene>
    <name evidence="2" type="ORF">ADUPG1_009113</name>
</gene>
<name>A0ABQ5KXC1_9EUKA</name>
<reference evidence="2" key="1">
    <citation type="submission" date="2022-03" db="EMBL/GenBank/DDBJ databases">
        <title>Draft genome sequence of Aduncisulcus paluster, a free-living microaerophilic Fornicata.</title>
        <authorList>
            <person name="Yuyama I."/>
            <person name="Kume K."/>
            <person name="Tamura T."/>
            <person name="Inagaki Y."/>
            <person name="Hashimoto T."/>
        </authorList>
    </citation>
    <scope>NUCLEOTIDE SEQUENCE</scope>
    <source>
        <strain evidence="2">NY0171</strain>
    </source>
</reference>
<sequence>DSSGASMFKTNRFSHFLARAGKAIGVGLASSYLAYLGYAEKHKLSLGALW</sequence>
<keyword evidence="1" id="KW-0472">Membrane</keyword>
<feature type="non-terminal residue" evidence="2">
    <location>
        <position position="1"/>
    </location>
</feature>
<keyword evidence="3" id="KW-1185">Reference proteome</keyword>
<feature type="transmembrane region" description="Helical" evidence="1">
    <location>
        <begin position="20"/>
        <end position="38"/>
    </location>
</feature>
<dbReference type="EMBL" id="BQXS01011139">
    <property type="protein sequence ID" value="GKT36084.1"/>
    <property type="molecule type" value="Genomic_DNA"/>
</dbReference>